<dbReference type="Pfam" id="PF22381">
    <property type="entry name" value="Staph_reg_Sar_Rot"/>
    <property type="match status" value="1"/>
</dbReference>
<dbReference type="PANTHER" id="PTHR33164:SF57">
    <property type="entry name" value="MARR-FAMILY TRANSCRIPTIONAL REGULATOR"/>
    <property type="match status" value="1"/>
</dbReference>
<proteinExistence type="predicted"/>
<sequence>MKNVQNTRLADWLAISQLIAVVDNELEVQLKEEASLALNEFYVLYFLSIEESKKMRLQHLQEKVGLSQSALSRLISRMEDKRCGVINRHICTDDKRGIYVSITDKGLEKVEKAEDVVDTVLKQAFKEHMLLAGFYKSS</sequence>
<evidence type="ECO:0000256" key="1">
    <source>
        <dbReference type="ARBA" id="ARBA00023015"/>
    </source>
</evidence>
<comment type="caution">
    <text evidence="5">The sequence shown here is derived from an EMBL/GenBank/DDBJ whole genome shotgun (WGS) entry which is preliminary data.</text>
</comment>
<reference evidence="5 6" key="1">
    <citation type="submission" date="2020-12" db="EMBL/GenBank/DDBJ databases">
        <title>Vagococcus allomyrinae sp. nov. and Enterococcus lavae sp. nov., isolated from the larvae of Allomyrina dichotoma.</title>
        <authorList>
            <person name="Lee S.D."/>
        </authorList>
    </citation>
    <scope>NUCLEOTIDE SEQUENCE [LARGE SCALE GENOMIC DNA]</scope>
    <source>
        <strain evidence="5 6">BWM-S5</strain>
    </source>
</reference>
<keyword evidence="6" id="KW-1185">Reference proteome</keyword>
<dbReference type="RefSeq" id="WP_209556854.1">
    <property type="nucleotide sequence ID" value="NZ_JAEDXU010000003.1"/>
</dbReference>
<accession>A0ABS4CIL4</accession>
<dbReference type="Gene3D" id="1.10.10.10">
    <property type="entry name" value="Winged helix-like DNA-binding domain superfamily/Winged helix DNA-binding domain"/>
    <property type="match status" value="1"/>
</dbReference>
<evidence type="ECO:0000313" key="6">
    <source>
        <dbReference type="Proteomes" id="UP000673375"/>
    </source>
</evidence>
<feature type="domain" description="HTH marR-type" evidence="4">
    <location>
        <begin position="1"/>
        <end position="138"/>
    </location>
</feature>
<dbReference type="SUPFAM" id="SSF46785">
    <property type="entry name" value="Winged helix' DNA-binding domain"/>
    <property type="match status" value="1"/>
</dbReference>
<dbReference type="InterPro" id="IPR055166">
    <property type="entry name" value="Transc_reg_Sar_Rot_HTH"/>
</dbReference>
<dbReference type="SMART" id="SM00347">
    <property type="entry name" value="HTH_MARR"/>
    <property type="match status" value="1"/>
</dbReference>
<name>A0ABS4CIL4_9ENTE</name>
<dbReference type="EMBL" id="JAEDXU010000003">
    <property type="protein sequence ID" value="MBP1046028.1"/>
    <property type="molecule type" value="Genomic_DNA"/>
</dbReference>
<evidence type="ECO:0000313" key="5">
    <source>
        <dbReference type="EMBL" id="MBP1046028.1"/>
    </source>
</evidence>
<dbReference type="InterPro" id="IPR036390">
    <property type="entry name" value="WH_DNA-bd_sf"/>
</dbReference>
<dbReference type="InterPro" id="IPR036388">
    <property type="entry name" value="WH-like_DNA-bd_sf"/>
</dbReference>
<keyword evidence="1" id="KW-0805">Transcription regulation</keyword>
<dbReference type="InterPro" id="IPR000835">
    <property type="entry name" value="HTH_MarR-typ"/>
</dbReference>
<evidence type="ECO:0000259" key="4">
    <source>
        <dbReference type="PROSITE" id="PS50995"/>
    </source>
</evidence>
<keyword evidence="3" id="KW-0804">Transcription</keyword>
<gene>
    <name evidence="5" type="ORF">I6N96_07015</name>
</gene>
<organism evidence="5 6">
    <name type="scientific">Enterococcus larvae</name>
    <dbReference type="NCBI Taxonomy" id="2794352"/>
    <lineage>
        <taxon>Bacteria</taxon>
        <taxon>Bacillati</taxon>
        <taxon>Bacillota</taxon>
        <taxon>Bacilli</taxon>
        <taxon>Lactobacillales</taxon>
        <taxon>Enterococcaceae</taxon>
        <taxon>Enterococcus</taxon>
    </lineage>
</organism>
<dbReference type="PROSITE" id="PS50995">
    <property type="entry name" value="HTH_MARR_2"/>
    <property type="match status" value="1"/>
</dbReference>
<dbReference type="InterPro" id="IPR039422">
    <property type="entry name" value="MarR/SlyA-like"/>
</dbReference>
<evidence type="ECO:0000256" key="3">
    <source>
        <dbReference type="ARBA" id="ARBA00023163"/>
    </source>
</evidence>
<protein>
    <submittedName>
        <fullName evidence="5">MarR family transcriptional regulator</fullName>
    </submittedName>
</protein>
<evidence type="ECO:0000256" key="2">
    <source>
        <dbReference type="ARBA" id="ARBA00023125"/>
    </source>
</evidence>
<dbReference type="PANTHER" id="PTHR33164">
    <property type="entry name" value="TRANSCRIPTIONAL REGULATOR, MARR FAMILY"/>
    <property type="match status" value="1"/>
</dbReference>
<dbReference type="Proteomes" id="UP000673375">
    <property type="component" value="Unassembled WGS sequence"/>
</dbReference>
<keyword evidence="2" id="KW-0238">DNA-binding</keyword>